<dbReference type="GeneID" id="43161674"/>
<feature type="transmembrane region" description="Helical" evidence="1">
    <location>
        <begin position="375"/>
        <end position="393"/>
    </location>
</feature>
<evidence type="ECO:0000313" key="3">
    <source>
        <dbReference type="Proteomes" id="UP001326110"/>
    </source>
</evidence>
<feature type="transmembrane region" description="Helical" evidence="1">
    <location>
        <begin position="405"/>
        <end position="426"/>
    </location>
</feature>
<feature type="transmembrane region" description="Helical" evidence="1">
    <location>
        <begin position="131"/>
        <end position="148"/>
    </location>
</feature>
<accession>A0ABZ0XRH8</accession>
<feature type="transmembrane region" description="Helical" evidence="1">
    <location>
        <begin position="7"/>
        <end position="31"/>
    </location>
</feature>
<feature type="transmembrane region" description="Helical" evidence="1">
    <location>
        <begin position="79"/>
        <end position="101"/>
    </location>
</feature>
<protein>
    <recommendedName>
        <fullName evidence="4">ABC transporter permease</fullName>
    </recommendedName>
</protein>
<sequence>MTKAHPATPFVMSALILALAWTLGHVGLPYATAMWPLAQLLLASYCGLVALLCIGYHASCVRENSPANAMLVPGFRRRLMGRAALAWGLSTLSIAAGVAIVLGVHRMAGAAILAGAVPGAWLIARRVQPKVSLVLLVVAILTAKWTSLDHHLVVLGAILGQPSWFAVGLLLDLALLAAGLWLALPRAGDRHIAWHQRLRAVVPMWQGNFAASEMGSRTSLPGLGYARVLARDSRRSAGRRSAGPGKMMMHALSMSYPMLPMVMGAVQAIMAIAMLPAVAGTVEALSRFGTLQGSQMFQALVVTAAPMYAVGVWGTLSSLRGEQALYRLAPAAPAAGQFNRVLAAELLSRYMQVWLVSVLCLGLVAWGAGDLARTAGMLVLQALLALPFAGLLLRDYAAMPAAKNNLAPLLTIGFVTGFYIFSFAYIRALPTLDWGTPALVLTAAIALVLRQQWQAMVRAAPAFPACRQSCVIATLPH</sequence>
<keyword evidence="3" id="KW-1185">Reference proteome</keyword>
<feature type="transmembrane region" description="Helical" evidence="1">
    <location>
        <begin position="37"/>
        <end position="58"/>
    </location>
</feature>
<dbReference type="Proteomes" id="UP001326110">
    <property type="component" value="Chromosome"/>
</dbReference>
<feature type="transmembrane region" description="Helical" evidence="1">
    <location>
        <begin position="299"/>
        <end position="319"/>
    </location>
</feature>
<feature type="transmembrane region" description="Helical" evidence="1">
    <location>
        <begin position="432"/>
        <end position="449"/>
    </location>
</feature>
<feature type="transmembrane region" description="Helical" evidence="1">
    <location>
        <begin position="256"/>
        <end position="279"/>
    </location>
</feature>
<evidence type="ECO:0000256" key="1">
    <source>
        <dbReference type="SAM" id="Phobius"/>
    </source>
</evidence>
<feature type="transmembrane region" description="Helical" evidence="1">
    <location>
        <begin position="350"/>
        <end position="369"/>
    </location>
</feature>
<evidence type="ECO:0008006" key="4">
    <source>
        <dbReference type="Google" id="ProtNLM"/>
    </source>
</evidence>
<name>A0ABZ0XRH8_9BURK</name>
<gene>
    <name evidence="2" type="ORF">SR858_14675</name>
</gene>
<feature type="transmembrane region" description="Helical" evidence="1">
    <location>
        <begin position="163"/>
        <end position="184"/>
    </location>
</feature>
<keyword evidence="1" id="KW-0472">Membrane</keyword>
<proteinExistence type="predicted"/>
<reference evidence="2 3" key="1">
    <citation type="submission" date="2023-11" db="EMBL/GenBank/DDBJ databases">
        <title>MicrobeMod: A computational toolkit for identifying prokaryotic methylation and restriction-modification with nanopore sequencing.</title>
        <authorList>
            <person name="Crits-Christoph A."/>
            <person name="Kang S.C."/>
            <person name="Lee H."/>
            <person name="Ostrov N."/>
        </authorList>
    </citation>
    <scope>NUCLEOTIDE SEQUENCE [LARGE SCALE GENOMIC DNA]</scope>
    <source>
        <strain evidence="2 3">ATCC 25935</strain>
    </source>
</reference>
<dbReference type="RefSeq" id="WP_019919751.1">
    <property type="nucleotide sequence ID" value="NZ_CP140152.1"/>
</dbReference>
<organism evidence="2 3">
    <name type="scientific">Duganella zoogloeoides</name>
    <dbReference type="NCBI Taxonomy" id="75659"/>
    <lineage>
        <taxon>Bacteria</taxon>
        <taxon>Pseudomonadati</taxon>
        <taxon>Pseudomonadota</taxon>
        <taxon>Betaproteobacteria</taxon>
        <taxon>Burkholderiales</taxon>
        <taxon>Oxalobacteraceae</taxon>
        <taxon>Telluria group</taxon>
        <taxon>Duganella</taxon>
    </lineage>
</organism>
<feature type="transmembrane region" description="Helical" evidence="1">
    <location>
        <begin position="107"/>
        <end position="124"/>
    </location>
</feature>
<keyword evidence="1" id="KW-1133">Transmembrane helix</keyword>
<evidence type="ECO:0000313" key="2">
    <source>
        <dbReference type="EMBL" id="WQH02323.1"/>
    </source>
</evidence>
<dbReference type="EMBL" id="CP140152">
    <property type="protein sequence ID" value="WQH02323.1"/>
    <property type="molecule type" value="Genomic_DNA"/>
</dbReference>
<keyword evidence="1" id="KW-0812">Transmembrane</keyword>